<name>D4H7I8_DENA2</name>
<dbReference type="InterPro" id="IPR052340">
    <property type="entry name" value="RNase_Y/CdgJ"/>
</dbReference>
<evidence type="ECO:0000259" key="1">
    <source>
        <dbReference type="PROSITE" id="PS50883"/>
    </source>
</evidence>
<dbReference type="AlphaFoldDB" id="D4H7I8"/>
<gene>
    <name evidence="3" type="ordered locus">Dacet_1215</name>
</gene>
<dbReference type="eggNOG" id="COG3434">
    <property type="taxonomic scope" value="Bacteria"/>
</dbReference>
<reference evidence="3 4" key="1">
    <citation type="journal article" date="2010" name="Stand. Genomic Sci.">
        <title>Complete genome sequence of Denitrovibrio acetiphilus type strain (N2460).</title>
        <authorList>
            <person name="Kiss H."/>
            <person name="Lang E."/>
            <person name="Lapidus A."/>
            <person name="Copeland A."/>
            <person name="Nolan M."/>
            <person name="Glavina Del Rio T."/>
            <person name="Chen F."/>
            <person name="Lucas S."/>
            <person name="Tice H."/>
            <person name="Cheng J.F."/>
            <person name="Han C."/>
            <person name="Goodwin L."/>
            <person name="Pitluck S."/>
            <person name="Liolios K."/>
            <person name="Pati A."/>
            <person name="Ivanova N."/>
            <person name="Mavromatis K."/>
            <person name="Chen A."/>
            <person name="Palaniappan K."/>
            <person name="Land M."/>
            <person name="Hauser L."/>
            <person name="Chang Y.J."/>
            <person name="Jeffries C.D."/>
            <person name="Detter J.C."/>
            <person name="Brettin T."/>
            <person name="Spring S."/>
            <person name="Rohde M."/>
            <person name="Goker M."/>
            <person name="Woyke T."/>
            <person name="Bristow J."/>
            <person name="Eisen J.A."/>
            <person name="Markowitz V."/>
            <person name="Hugenholtz P."/>
            <person name="Kyrpides N.C."/>
            <person name="Klenk H.P."/>
        </authorList>
    </citation>
    <scope>NUCLEOTIDE SEQUENCE [LARGE SCALE GENOMIC DNA]</scope>
    <source>
        <strain evidence="4">DSM 12809 / NBRC 114555 / N2460</strain>
    </source>
</reference>
<dbReference type="InterPro" id="IPR013976">
    <property type="entry name" value="HDOD"/>
</dbReference>
<evidence type="ECO:0000259" key="2">
    <source>
        <dbReference type="PROSITE" id="PS51833"/>
    </source>
</evidence>
<dbReference type="PANTHER" id="PTHR33525:SF4">
    <property type="entry name" value="CYCLIC DI-GMP PHOSPHODIESTERASE CDGJ"/>
    <property type="match status" value="1"/>
</dbReference>
<dbReference type="Gene3D" id="3.20.20.450">
    <property type="entry name" value="EAL domain"/>
    <property type="match status" value="1"/>
</dbReference>
<evidence type="ECO:0000313" key="4">
    <source>
        <dbReference type="Proteomes" id="UP000002012"/>
    </source>
</evidence>
<dbReference type="PROSITE" id="PS51833">
    <property type="entry name" value="HDOD"/>
    <property type="match status" value="1"/>
</dbReference>
<evidence type="ECO:0000313" key="3">
    <source>
        <dbReference type="EMBL" id="ADD67987.1"/>
    </source>
</evidence>
<feature type="domain" description="HDOD" evidence="2">
    <location>
        <begin position="206"/>
        <end position="395"/>
    </location>
</feature>
<dbReference type="Proteomes" id="UP000002012">
    <property type="component" value="Chromosome"/>
</dbReference>
<dbReference type="PROSITE" id="PS50883">
    <property type="entry name" value="EAL"/>
    <property type="match status" value="1"/>
</dbReference>
<dbReference type="InterPro" id="IPR014408">
    <property type="entry name" value="dGMP_Pdiesterase_EAL/HD-GYP"/>
</dbReference>
<dbReference type="STRING" id="522772.Dacet_1215"/>
<dbReference type="InParanoid" id="D4H7I8"/>
<dbReference type="PaxDb" id="522772-Dacet_1215"/>
<dbReference type="SMART" id="SM00052">
    <property type="entry name" value="EAL"/>
    <property type="match status" value="1"/>
</dbReference>
<dbReference type="RefSeq" id="WP_013010509.1">
    <property type="nucleotide sequence ID" value="NC_013943.1"/>
</dbReference>
<dbReference type="PIRSF" id="PIRSF003180">
    <property type="entry name" value="DiGMPpdiest_YuxH"/>
    <property type="match status" value="1"/>
</dbReference>
<dbReference type="PANTHER" id="PTHR33525">
    <property type="match status" value="1"/>
</dbReference>
<dbReference type="InterPro" id="IPR001633">
    <property type="entry name" value="EAL_dom"/>
</dbReference>
<dbReference type="Pfam" id="PF08668">
    <property type="entry name" value="HDOD"/>
    <property type="match status" value="1"/>
</dbReference>
<accession>D4H7I8</accession>
<dbReference type="HOGENOM" id="CLU_044951_1_1_0"/>
<organism evidence="3 4">
    <name type="scientific">Denitrovibrio acetiphilus (strain DSM 12809 / NBRC 114555 / N2460)</name>
    <dbReference type="NCBI Taxonomy" id="522772"/>
    <lineage>
        <taxon>Bacteria</taxon>
        <taxon>Pseudomonadati</taxon>
        <taxon>Deferribacterota</taxon>
        <taxon>Deferribacteres</taxon>
        <taxon>Deferribacterales</taxon>
        <taxon>Geovibrionaceae</taxon>
        <taxon>Denitrovibrio</taxon>
    </lineage>
</organism>
<dbReference type="OrthoDB" id="9804751at2"/>
<dbReference type="EMBL" id="CP001968">
    <property type="protein sequence ID" value="ADD67987.1"/>
    <property type="molecule type" value="Genomic_DNA"/>
</dbReference>
<dbReference type="SUPFAM" id="SSF109604">
    <property type="entry name" value="HD-domain/PDEase-like"/>
    <property type="match status" value="1"/>
</dbReference>
<feature type="domain" description="EAL" evidence="1">
    <location>
        <begin position="1"/>
        <end position="212"/>
    </location>
</feature>
<sequence length="417" mass="48136">MRFDNFLVGRQPIFAVDESVFGYEFLFRKAGTDERAEFYDPVTATSRVLINIFQNFGVKSLTSGRKAFINVDDNIIMQDVLDVLPKENLVLEIVETTNVTPEVINRIDAYYRDGYTFALDDFVLNADYFSMFMPLFSYVEYLKVDMKENCLAKMDRVEKIFHGRHMMLLAEKVETREDFLFAKDCGFELYQGFFFEKPAVIEKKNIEPSKACILRLLSKLSQNTDIGEIEREFRLQPELTLKLLKLINTCSFCLRHEITSIKHALNLIGREAMRKWLTIMLYAGKKGDPVKSTLLETSMLKAHILELLAKKVFGDNYRGLADAFFIGLLSHLDVILGISKEELLEMINVSEKIKHALLYKDNELGELLGLLEATDDIHSDVNQHVLDKLKLSEQDISEIKFEGLNWLADQQEIYKNL</sequence>
<dbReference type="KEGG" id="dap:Dacet_1215"/>
<dbReference type="Pfam" id="PF00563">
    <property type="entry name" value="EAL"/>
    <property type="match status" value="1"/>
</dbReference>
<dbReference type="SUPFAM" id="SSF141868">
    <property type="entry name" value="EAL domain-like"/>
    <property type="match status" value="1"/>
</dbReference>
<protein>
    <submittedName>
        <fullName evidence="3">Diguanylate phosphodiesterase</fullName>
    </submittedName>
</protein>
<proteinExistence type="predicted"/>
<dbReference type="Gene3D" id="1.10.3210.10">
    <property type="entry name" value="Hypothetical protein af1432"/>
    <property type="match status" value="1"/>
</dbReference>
<dbReference type="InterPro" id="IPR035919">
    <property type="entry name" value="EAL_sf"/>
</dbReference>
<keyword evidence="4" id="KW-1185">Reference proteome</keyword>